<dbReference type="AlphaFoldDB" id="A0A4Y9EYS5"/>
<reference evidence="2 3" key="1">
    <citation type="submission" date="2019-03" db="EMBL/GenBank/DDBJ databases">
        <title>Thermus tengchongensis species for the arsenic transformation mechanism.</title>
        <authorList>
            <person name="Yuan G.C."/>
        </authorList>
    </citation>
    <scope>NUCLEOTIDE SEQUENCE [LARGE SCALE GENOMIC DNA]</scope>
    <source>
        <strain evidence="2 3">15Y</strain>
    </source>
</reference>
<dbReference type="EMBL" id="SKBL01000003">
    <property type="protein sequence ID" value="TFU17061.1"/>
    <property type="molecule type" value="Genomic_DNA"/>
</dbReference>
<dbReference type="EMBL" id="DTFR01000104">
    <property type="protein sequence ID" value="HHS37741.1"/>
    <property type="molecule type" value="Genomic_DNA"/>
</dbReference>
<organism evidence="1">
    <name type="scientific">Thermus tengchongensis</name>
    <dbReference type="NCBI Taxonomy" id="1214928"/>
    <lineage>
        <taxon>Bacteria</taxon>
        <taxon>Thermotogati</taxon>
        <taxon>Deinococcota</taxon>
        <taxon>Deinococci</taxon>
        <taxon>Thermales</taxon>
        <taxon>Thermaceae</taxon>
        <taxon>Thermus</taxon>
    </lineage>
</organism>
<evidence type="ECO:0000313" key="2">
    <source>
        <dbReference type="EMBL" id="TFU17061.1"/>
    </source>
</evidence>
<accession>A0A4Y9EYS5</accession>
<proteinExistence type="predicted"/>
<gene>
    <name evidence="2" type="ORF">E0489_03420</name>
    <name evidence="1" type="ORF">ENV26_01755</name>
</gene>
<dbReference type="OrthoDB" id="33132at2"/>
<dbReference type="RefSeq" id="WP_038041590.1">
    <property type="nucleotide sequence ID" value="NZ_ML214241.1"/>
</dbReference>
<evidence type="ECO:0000313" key="3">
    <source>
        <dbReference type="Proteomes" id="UP000297244"/>
    </source>
</evidence>
<keyword evidence="3" id="KW-1185">Reference proteome</keyword>
<name>A0A4Y9EYS5_9DEIN</name>
<dbReference type="STRING" id="1449357.GCA_000744175_01078"/>
<evidence type="ECO:0000313" key="1">
    <source>
        <dbReference type="EMBL" id="HHS37741.1"/>
    </source>
</evidence>
<reference evidence="1" key="2">
    <citation type="journal article" date="2020" name="mSystems">
        <title>Genome- and Community-Level Interaction Insights into Carbon Utilization and Element Cycling Functions of Hydrothermarchaeota in Hydrothermal Sediment.</title>
        <authorList>
            <person name="Zhou Z."/>
            <person name="Liu Y."/>
            <person name="Xu W."/>
            <person name="Pan J."/>
            <person name="Luo Z.H."/>
            <person name="Li M."/>
        </authorList>
    </citation>
    <scope>NUCLEOTIDE SEQUENCE [LARGE SCALE GENOMIC DNA]</scope>
    <source>
        <strain evidence="1">SpSt-743</strain>
    </source>
</reference>
<sequence length="90" mass="10391">MRQLAHREAEAKALKILVDGVGEGLVLEGEGGYYALYYFYAWYGRKAPDPEETPDWVEGPRPCPEGFREPYDQARWLEDNGYTLFINESK</sequence>
<comment type="caution">
    <text evidence="1">The sequence shown here is derived from an EMBL/GenBank/DDBJ whole genome shotgun (WGS) entry which is preliminary data.</text>
</comment>
<protein>
    <submittedName>
        <fullName evidence="1">Annexin VII</fullName>
    </submittedName>
</protein>
<dbReference type="Proteomes" id="UP000297244">
    <property type="component" value="Unassembled WGS sequence"/>
</dbReference>